<dbReference type="AlphaFoldDB" id="A0AAU7B3B1"/>
<proteinExistence type="predicted"/>
<sequence>MPAGEPFAYAVLRVIPDLERGECVNAGVVLFCRRARFLEARTAVDEARLHALAPTADGVAIAAYLRTLELIAAGDPAGGPVAAQEPSERFHWLVAPASTIVQPSTVHTGLTQDAPATLTRLMTRLVG</sequence>
<dbReference type="Pfam" id="PF11236">
    <property type="entry name" value="DUF3037"/>
    <property type="match status" value="1"/>
</dbReference>
<gene>
    <name evidence="1" type="ORF">DSM112329_05256</name>
</gene>
<name>A0AAU7B3B1_9ACTN</name>
<evidence type="ECO:0008006" key="2">
    <source>
        <dbReference type="Google" id="ProtNLM"/>
    </source>
</evidence>
<dbReference type="KEGG" id="parq:DSM112329_05256"/>
<dbReference type="InterPro" id="IPR021398">
    <property type="entry name" value="DUF3037"/>
</dbReference>
<evidence type="ECO:0000313" key="1">
    <source>
        <dbReference type="EMBL" id="XAY08356.1"/>
    </source>
</evidence>
<organism evidence="1">
    <name type="scientific">Paraconexibacter sp. AEG42_29</name>
    <dbReference type="NCBI Taxonomy" id="2997339"/>
    <lineage>
        <taxon>Bacteria</taxon>
        <taxon>Bacillati</taxon>
        <taxon>Actinomycetota</taxon>
        <taxon>Thermoleophilia</taxon>
        <taxon>Solirubrobacterales</taxon>
        <taxon>Paraconexibacteraceae</taxon>
        <taxon>Paraconexibacter</taxon>
    </lineage>
</organism>
<protein>
    <recommendedName>
        <fullName evidence="2">DUF3037 domain-containing protein</fullName>
    </recommendedName>
</protein>
<accession>A0AAU7B3B1</accession>
<dbReference type="EMBL" id="CP114014">
    <property type="protein sequence ID" value="XAY08356.1"/>
    <property type="molecule type" value="Genomic_DNA"/>
</dbReference>
<reference evidence="1" key="1">
    <citation type="submission" date="2022-12" db="EMBL/GenBank/DDBJ databases">
        <title>Paraconexibacter alkalitolerans sp. nov. and Baekduia alba sp. nov., isolated from soil and emended description of the genera Paraconexibacter (Chun et al., 2020) and Baekduia (An et al., 2020).</title>
        <authorList>
            <person name="Vieira S."/>
            <person name="Huber K.J."/>
            <person name="Geppert A."/>
            <person name="Wolf J."/>
            <person name="Neumann-Schaal M."/>
            <person name="Muesken M."/>
            <person name="Overmann J."/>
        </authorList>
    </citation>
    <scope>NUCLEOTIDE SEQUENCE</scope>
    <source>
        <strain evidence="1">AEG42_29</strain>
    </source>
</reference>
<dbReference type="RefSeq" id="WP_354699538.1">
    <property type="nucleotide sequence ID" value="NZ_CP114014.1"/>
</dbReference>